<sequence length="357" mass="40667">MRIIAAHLFNDFSGSPKVLMQLIKGWLAHDFDVEVYTCGGREGFLSDIPGAKKFNYWYKLASNPYIRFVFLFISQMLLFFKLVFKIEKSDIIYVNTVLPFGAALAGKLRGAKVIYHIHETSLKPLIFKKLMFALVKLCAAKVIYVSKYLAAEEPINSVEQHILYNAIPDDFLKEASNNQRSHQEPRNVLMVCSLKDYKGVKEFVELALMNDHFQFRLILNASETEKSNYFKNIIIPNNCEIYTTQTNLHPHYQWADIILNLSRPDGWIETFGLTIIEGMAYRLPAIIPPIGGITELVEDAVNGYQVDSRKRIQLSEALSAIMSNTYTHNAMSAAAQLKLMQFTEAQFIESSLAILKC</sequence>
<feature type="domain" description="Glycosyl transferase family 1" evidence="1">
    <location>
        <begin position="177"/>
        <end position="336"/>
    </location>
</feature>
<dbReference type="Pfam" id="PF13439">
    <property type="entry name" value="Glyco_transf_4"/>
    <property type="match status" value="1"/>
</dbReference>
<dbReference type="CDD" id="cd03801">
    <property type="entry name" value="GT4_PimA-like"/>
    <property type="match status" value="1"/>
</dbReference>
<dbReference type="InterPro" id="IPR050194">
    <property type="entry name" value="Glycosyltransferase_grp1"/>
</dbReference>
<dbReference type="InterPro" id="IPR028098">
    <property type="entry name" value="Glyco_trans_4-like_N"/>
</dbReference>
<dbReference type="InterPro" id="IPR001296">
    <property type="entry name" value="Glyco_trans_1"/>
</dbReference>
<dbReference type="AlphaFoldDB" id="A0A937DJ75"/>
<reference evidence="3" key="1">
    <citation type="submission" date="2021-01" db="EMBL/GenBank/DDBJ databases">
        <title>Marivirga sp. nov., isolated from intertidal surface sediments.</title>
        <authorList>
            <person name="Zhang M."/>
        </authorList>
    </citation>
    <scope>NUCLEOTIDE SEQUENCE</scope>
    <source>
        <strain evidence="3">SM1354</strain>
    </source>
</reference>
<dbReference type="Gene3D" id="3.40.50.2000">
    <property type="entry name" value="Glycogen Phosphorylase B"/>
    <property type="match status" value="2"/>
</dbReference>
<dbReference type="PANTHER" id="PTHR45947:SF3">
    <property type="entry name" value="SULFOQUINOVOSYL TRANSFERASE SQD2"/>
    <property type="match status" value="1"/>
</dbReference>
<proteinExistence type="predicted"/>
<gene>
    <name evidence="3" type="ORF">JKP34_10640</name>
</gene>
<protein>
    <submittedName>
        <fullName evidence="3">Glycosyltransferase family 4 protein</fullName>
    </submittedName>
</protein>
<dbReference type="Proteomes" id="UP000642920">
    <property type="component" value="Unassembled WGS sequence"/>
</dbReference>
<evidence type="ECO:0000259" key="1">
    <source>
        <dbReference type="Pfam" id="PF00534"/>
    </source>
</evidence>
<evidence type="ECO:0000313" key="3">
    <source>
        <dbReference type="EMBL" id="MBL0765710.1"/>
    </source>
</evidence>
<dbReference type="Pfam" id="PF00534">
    <property type="entry name" value="Glycos_transf_1"/>
    <property type="match status" value="1"/>
</dbReference>
<dbReference type="SUPFAM" id="SSF53756">
    <property type="entry name" value="UDP-Glycosyltransferase/glycogen phosphorylase"/>
    <property type="match status" value="1"/>
</dbReference>
<comment type="caution">
    <text evidence="3">The sequence shown here is derived from an EMBL/GenBank/DDBJ whole genome shotgun (WGS) entry which is preliminary data.</text>
</comment>
<feature type="domain" description="Glycosyltransferase subfamily 4-like N-terminal" evidence="2">
    <location>
        <begin position="14"/>
        <end position="152"/>
    </location>
</feature>
<name>A0A937DJ75_9BACT</name>
<keyword evidence="4" id="KW-1185">Reference proteome</keyword>
<dbReference type="GO" id="GO:0016757">
    <property type="term" value="F:glycosyltransferase activity"/>
    <property type="evidence" value="ECO:0007669"/>
    <property type="project" value="InterPro"/>
</dbReference>
<dbReference type="RefSeq" id="WP_201920862.1">
    <property type="nucleotide sequence ID" value="NZ_JAERQG010000002.1"/>
</dbReference>
<accession>A0A937DJ75</accession>
<organism evidence="3 4">
    <name type="scientific">Marivirga atlantica</name>
    <dbReference type="NCBI Taxonomy" id="1548457"/>
    <lineage>
        <taxon>Bacteria</taxon>
        <taxon>Pseudomonadati</taxon>
        <taxon>Bacteroidota</taxon>
        <taxon>Cytophagia</taxon>
        <taxon>Cytophagales</taxon>
        <taxon>Marivirgaceae</taxon>
        <taxon>Marivirga</taxon>
    </lineage>
</organism>
<evidence type="ECO:0000313" key="4">
    <source>
        <dbReference type="Proteomes" id="UP000642920"/>
    </source>
</evidence>
<evidence type="ECO:0000259" key="2">
    <source>
        <dbReference type="Pfam" id="PF13439"/>
    </source>
</evidence>
<dbReference type="EMBL" id="JAERQG010000002">
    <property type="protein sequence ID" value="MBL0765710.1"/>
    <property type="molecule type" value="Genomic_DNA"/>
</dbReference>
<dbReference type="PANTHER" id="PTHR45947">
    <property type="entry name" value="SULFOQUINOVOSYL TRANSFERASE SQD2"/>
    <property type="match status" value="1"/>
</dbReference>